<name>A0A0R2HW01_CARDV</name>
<dbReference type="eggNOG" id="COG1349">
    <property type="taxonomic scope" value="Bacteria"/>
</dbReference>
<dbReference type="AlphaFoldDB" id="A0A0R2HW01"/>
<sequence length="251" mass="28027">MKLKRIQQVENYIQQQGSISLDELCSVFNVSKNTIRRDVNELEKRGTLRKVYGGVVAVENTLVPYENRTIQYQEEKEKIAAIASTLIKENDLIFIDSGTTTSQLLNAISPDLHFTVLTNSLDVVNLVASMENIQLILIGNSYKAKTRSFVGVEDEELITKYNIGKAFMAATGVSISNGLTNSDLLEYRIKKMIVEKASDVYLLADGSKFNKSTLLTYAPLEKVDTIITTPNIPAEYQIFCQEQGINLLTTT</sequence>
<dbReference type="PANTHER" id="PTHR30363:SF60">
    <property type="entry name" value="HTH-TYPE TRANSCRIPTIONAL REGULATOR IOLR"/>
    <property type="match status" value="1"/>
</dbReference>
<reference evidence="5 6" key="1">
    <citation type="journal article" date="2015" name="Genome Announc.">
        <title>Expanding the biotechnology potential of lactobacilli through comparative genomics of 213 strains and associated genera.</title>
        <authorList>
            <person name="Sun Z."/>
            <person name="Harris H.M."/>
            <person name="McCann A."/>
            <person name="Guo C."/>
            <person name="Argimon S."/>
            <person name="Zhang W."/>
            <person name="Yang X."/>
            <person name="Jeffery I.B."/>
            <person name="Cooney J.C."/>
            <person name="Kagawa T.F."/>
            <person name="Liu W."/>
            <person name="Song Y."/>
            <person name="Salvetti E."/>
            <person name="Wrobel A."/>
            <person name="Rasinkangas P."/>
            <person name="Parkhill J."/>
            <person name="Rea M.C."/>
            <person name="O'Sullivan O."/>
            <person name="Ritari J."/>
            <person name="Douillard F.P."/>
            <person name="Paul Ross R."/>
            <person name="Yang R."/>
            <person name="Briner A.E."/>
            <person name="Felis G.E."/>
            <person name="de Vos W.M."/>
            <person name="Barrangou R."/>
            <person name="Klaenhammer T.R."/>
            <person name="Caufield P.W."/>
            <person name="Cui Y."/>
            <person name="Zhang H."/>
            <person name="O'Toole P.W."/>
        </authorList>
    </citation>
    <scope>NUCLEOTIDE SEQUENCE [LARGE SCALE GENOMIC DNA]</scope>
    <source>
        <strain evidence="5 6">DSM 20623</strain>
    </source>
</reference>
<dbReference type="InterPro" id="IPR014036">
    <property type="entry name" value="DeoR-like_C"/>
</dbReference>
<dbReference type="InterPro" id="IPR001034">
    <property type="entry name" value="DeoR_HTH"/>
</dbReference>
<dbReference type="InterPro" id="IPR050313">
    <property type="entry name" value="Carb_Metab_HTH_regulators"/>
</dbReference>
<dbReference type="InterPro" id="IPR036388">
    <property type="entry name" value="WH-like_DNA-bd_sf"/>
</dbReference>
<evidence type="ECO:0000256" key="1">
    <source>
        <dbReference type="ARBA" id="ARBA00023015"/>
    </source>
</evidence>
<dbReference type="SMART" id="SM00420">
    <property type="entry name" value="HTH_DEOR"/>
    <property type="match status" value="1"/>
</dbReference>
<dbReference type="PROSITE" id="PS00894">
    <property type="entry name" value="HTH_DEOR_1"/>
    <property type="match status" value="1"/>
</dbReference>
<protein>
    <submittedName>
        <fullName evidence="5">DeoR family transcriptional regulator</fullName>
    </submittedName>
</protein>
<evidence type="ECO:0000313" key="5">
    <source>
        <dbReference type="EMBL" id="KRN56817.1"/>
    </source>
</evidence>
<dbReference type="SUPFAM" id="SSF100950">
    <property type="entry name" value="NagB/RpiA/CoA transferase-like"/>
    <property type="match status" value="1"/>
</dbReference>
<keyword evidence="2" id="KW-0238">DNA-binding</keyword>
<gene>
    <name evidence="5" type="ORF">IV74_GL000827</name>
</gene>
<organism evidence="5 6">
    <name type="scientific">Carnobacterium divergens DSM 20623</name>
    <dbReference type="NCBI Taxonomy" id="1449336"/>
    <lineage>
        <taxon>Bacteria</taxon>
        <taxon>Bacillati</taxon>
        <taxon>Bacillota</taxon>
        <taxon>Bacilli</taxon>
        <taxon>Lactobacillales</taxon>
        <taxon>Carnobacteriaceae</taxon>
        <taxon>Carnobacterium</taxon>
    </lineage>
</organism>
<dbReference type="Gene3D" id="1.10.10.10">
    <property type="entry name" value="Winged helix-like DNA-binding domain superfamily/Winged helix DNA-binding domain"/>
    <property type="match status" value="1"/>
</dbReference>
<dbReference type="Pfam" id="PF00455">
    <property type="entry name" value="DeoRC"/>
    <property type="match status" value="1"/>
</dbReference>
<dbReference type="Pfam" id="PF08220">
    <property type="entry name" value="HTH_DeoR"/>
    <property type="match status" value="1"/>
</dbReference>
<dbReference type="PROSITE" id="PS51000">
    <property type="entry name" value="HTH_DEOR_2"/>
    <property type="match status" value="1"/>
</dbReference>
<evidence type="ECO:0000256" key="2">
    <source>
        <dbReference type="ARBA" id="ARBA00023125"/>
    </source>
</evidence>
<accession>A0A0R2HW01</accession>
<dbReference type="InterPro" id="IPR036390">
    <property type="entry name" value="WH_DNA-bd_sf"/>
</dbReference>
<dbReference type="PRINTS" id="PR00037">
    <property type="entry name" value="HTHLACR"/>
</dbReference>
<dbReference type="SMART" id="SM01134">
    <property type="entry name" value="DeoRC"/>
    <property type="match status" value="1"/>
</dbReference>
<dbReference type="PATRIC" id="fig|1449336.4.peg.842"/>
<dbReference type="PANTHER" id="PTHR30363">
    <property type="entry name" value="HTH-TYPE TRANSCRIPTIONAL REGULATOR SRLR-RELATED"/>
    <property type="match status" value="1"/>
</dbReference>
<dbReference type="InterPro" id="IPR037171">
    <property type="entry name" value="NagB/RpiA_transferase-like"/>
</dbReference>
<dbReference type="GeneID" id="89587766"/>
<dbReference type="EMBL" id="JQBS01000018">
    <property type="protein sequence ID" value="KRN56817.1"/>
    <property type="molecule type" value="Genomic_DNA"/>
</dbReference>
<comment type="caution">
    <text evidence="5">The sequence shown here is derived from an EMBL/GenBank/DDBJ whole genome shotgun (WGS) entry which is preliminary data.</text>
</comment>
<evidence type="ECO:0000313" key="6">
    <source>
        <dbReference type="Proteomes" id="UP000051658"/>
    </source>
</evidence>
<dbReference type="SUPFAM" id="SSF46785">
    <property type="entry name" value="Winged helix' DNA-binding domain"/>
    <property type="match status" value="1"/>
</dbReference>
<evidence type="ECO:0000256" key="3">
    <source>
        <dbReference type="ARBA" id="ARBA00023163"/>
    </source>
</evidence>
<proteinExistence type="predicted"/>
<dbReference type="GO" id="GO:0003700">
    <property type="term" value="F:DNA-binding transcription factor activity"/>
    <property type="evidence" value="ECO:0007669"/>
    <property type="project" value="InterPro"/>
</dbReference>
<keyword evidence="1" id="KW-0805">Transcription regulation</keyword>
<keyword evidence="6" id="KW-1185">Reference proteome</keyword>
<dbReference type="Proteomes" id="UP000051658">
    <property type="component" value="Unassembled WGS sequence"/>
</dbReference>
<evidence type="ECO:0000259" key="4">
    <source>
        <dbReference type="PROSITE" id="PS51000"/>
    </source>
</evidence>
<dbReference type="Gene3D" id="3.40.50.1360">
    <property type="match status" value="1"/>
</dbReference>
<dbReference type="GO" id="GO:0003677">
    <property type="term" value="F:DNA binding"/>
    <property type="evidence" value="ECO:0007669"/>
    <property type="project" value="UniProtKB-KW"/>
</dbReference>
<dbReference type="InterPro" id="IPR018356">
    <property type="entry name" value="Tscrpt_reg_HTH_DeoR_CS"/>
</dbReference>
<dbReference type="RefSeq" id="WP_034572372.1">
    <property type="nucleotide sequence ID" value="NZ_JQBS01000018.1"/>
</dbReference>
<feature type="domain" description="HTH deoR-type" evidence="4">
    <location>
        <begin position="2"/>
        <end position="57"/>
    </location>
</feature>
<keyword evidence="3" id="KW-0804">Transcription</keyword>